<protein>
    <recommendedName>
        <fullName evidence="1">N,N-dimethylformamidase beta subunit-like C-terminal domain-containing protein</fullName>
    </recommendedName>
</protein>
<evidence type="ECO:0000313" key="3">
    <source>
        <dbReference type="Proteomes" id="UP000654913"/>
    </source>
</evidence>
<reference evidence="2" key="1">
    <citation type="submission" date="2021-01" db="EMBL/GenBank/DDBJ databases">
        <authorList>
            <consortium name="Aspergillus puulaauensis MK2 genome sequencing consortium"/>
            <person name="Kazuki M."/>
            <person name="Futagami T."/>
        </authorList>
    </citation>
    <scope>NUCLEOTIDE SEQUENCE</scope>
    <source>
        <strain evidence="2">MK2</strain>
    </source>
</reference>
<dbReference type="AlphaFoldDB" id="A0A7R8AR07"/>
<dbReference type="EMBL" id="AP024448">
    <property type="protein sequence ID" value="BCS27986.1"/>
    <property type="molecule type" value="Genomic_DNA"/>
</dbReference>
<dbReference type="Gene3D" id="2.60.120.200">
    <property type="match status" value="1"/>
</dbReference>
<dbReference type="Proteomes" id="UP000654913">
    <property type="component" value="Chromosome 6"/>
</dbReference>
<evidence type="ECO:0000313" key="2">
    <source>
        <dbReference type="EMBL" id="BCS27986.1"/>
    </source>
</evidence>
<dbReference type="GeneID" id="64977983"/>
<dbReference type="OrthoDB" id="5287072at2759"/>
<accession>A0A7R8AR07</accession>
<evidence type="ECO:0000259" key="1">
    <source>
        <dbReference type="Pfam" id="PF20254"/>
    </source>
</evidence>
<reference evidence="2" key="2">
    <citation type="submission" date="2021-02" db="EMBL/GenBank/DDBJ databases">
        <title>Aspergillus puulaauensis MK2 genome sequence.</title>
        <authorList>
            <person name="Futagami T."/>
            <person name="Mori K."/>
            <person name="Kadooka C."/>
            <person name="Tanaka T."/>
        </authorList>
    </citation>
    <scope>NUCLEOTIDE SEQUENCE</scope>
    <source>
        <strain evidence="2">MK2</strain>
    </source>
</reference>
<dbReference type="InterPro" id="IPR046540">
    <property type="entry name" value="DMFA2_C"/>
</dbReference>
<proteinExistence type="predicted"/>
<dbReference type="InterPro" id="IPR013320">
    <property type="entry name" value="ConA-like_dom_sf"/>
</dbReference>
<sequence length="738" mass="81367">MPDTVQPPQIIGYAQPWIVSPGESVDIKLSSTDRRYSHRLVRLIQGYSGPHAPPLVEEEIEEVPRGEHDNGHYQSANPGSYALIPSWEDVPHNPDAGIQVELYFQPYLLQTEQYCQSLISCLDVSSHTGFAVILRNSRLAILLGTGSRIEVLESQFPVNRWRWIHVHLEVSGRSVSSKIEQLNRLVEKSPSPEVVTETLGSPLVLGSNALLFGAAMFRSPDELSARPSCFYNGRLDSPSVVSSGTVIARYDFSLKMTSDAIVDTSGNRCHGYLINSPTRAVKGHDWDGSEPDWTKAKYGYGAIHFHEDDLDDAQWSTSFSVTIPRMARSGAYAVEVKSLEGTGGRDMVTFFVRPNAESKATVALVMTTFTYLAYANERMFDQTRSSAMTTPDGVPVARGNEYVDRLDQRPDLGLSAYDVHRDGSPCAYSTALRPILNVRPGYVHWALDRPREFSADLLMVGFLEKLGVSYDIVTDHCLHTQGQEALSRFDTVITGCHPEYQSLQTLDAFAGFARAGGNLMYLGGNGFYWVAEIDTARAHRLEVRKGDQGCRSVTFPAGERMHSISGMQGGLWRSRGRAANYLFGIGPCAFGTGKGKPYRANTAYASNPRLSWIFDGINLKDPIGEHGFGGGASGDEIDRLDYELGSPPHTFVLATSEQHDDSFGLFNEDSMFPMVNTLGSSCDRVRSDLTYYETAGGGAVFSVGSINWMSSLGWDAYENNVARMTSNVIHEFSRRGRG</sequence>
<organism evidence="2 3">
    <name type="scientific">Aspergillus puulaauensis</name>
    <dbReference type="NCBI Taxonomy" id="1220207"/>
    <lineage>
        <taxon>Eukaryota</taxon>
        <taxon>Fungi</taxon>
        <taxon>Dikarya</taxon>
        <taxon>Ascomycota</taxon>
        <taxon>Pezizomycotina</taxon>
        <taxon>Eurotiomycetes</taxon>
        <taxon>Eurotiomycetidae</taxon>
        <taxon>Eurotiales</taxon>
        <taxon>Aspergillaceae</taxon>
        <taxon>Aspergillus</taxon>
    </lineage>
</organism>
<dbReference type="Pfam" id="PF20254">
    <property type="entry name" value="DMFA2_C"/>
    <property type="match status" value="1"/>
</dbReference>
<dbReference type="SUPFAM" id="SSF49899">
    <property type="entry name" value="Concanavalin A-like lectins/glucanases"/>
    <property type="match status" value="1"/>
</dbReference>
<name>A0A7R8AR07_9EURO</name>
<dbReference type="RefSeq" id="XP_041560172.1">
    <property type="nucleotide sequence ID" value="XM_041694331.1"/>
</dbReference>
<dbReference type="KEGG" id="apuu:APUU_61034S"/>
<keyword evidence="3" id="KW-1185">Reference proteome</keyword>
<gene>
    <name evidence="2" type="ORF">APUU_61034S</name>
</gene>
<feature type="domain" description="N,N-dimethylformamidase beta subunit-like C-terminal" evidence="1">
    <location>
        <begin position="278"/>
        <end position="717"/>
    </location>
</feature>